<gene>
    <name evidence="2" type="ordered locus">XNC1_2898</name>
</gene>
<dbReference type="KEGG" id="xne:XNC1_2898"/>
<name>D3VJ95_XENNA</name>
<dbReference type="EMBL" id="FN667742">
    <property type="protein sequence ID" value="CBJ90952.1"/>
    <property type="molecule type" value="Genomic_DNA"/>
</dbReference>
<reference evidence="2 3" key="1">
    <citation type="journal article" date="2011" name="PLoS ONE">
        <title>The entomopathogenic bacterial endosymbionts xenorhabdus and photorhabdus: convergent lifestyles from divergent genomes.</title>
        <authorList>
            <person name="Chaston J.M."/>
            <person name="Suen G."/>
            <person name="Tucker S.L."/>
            <person name="Andersen A.W."/>
            <person name="Bhasin A."/>
            <person name="Bode E."/>
            <person name="Bode H.B."/>
            <person name="Brachmann A.O."/>
            <person name="Cowles C.E."/>
            <person name="Cowles K.N."/>
            <person name="Darby C."/>
            <person name="de Leon L."/>
            <person name="Drace K."/>
            <person name="Du Z."/>
            <person name="Givaudan A."/>
            <person name="Herbert Tran E.E."/>
            <person name="Jewell K.A."/>
            <person name="Knack J.J."/>
            <person name="Krasomil-Osterfeld K.C."/>
            <person name="Kukor R."/>
            <person name="Lanois A."/>
            <person name="Latreille P."/>
            <person name="Leimgruber N.K."/>
            <person name="Lipke C.M."/>
            <person name="Liu R."/>
            <person name="Lu X."/>
            <person name="Martens E.C."/>
            <person name="Marri P.R."/>
            <person name="Medigue C."/>
            <person name="Menard M.L."/>
            <person name="Miller N.M."/>
            <person name="Morales-Soto N."/>
            <person name="Norton S."/>
            <person name="Ogier J.C."/>
            <person name="Orchard S.S."/>
            <person name="Park D."/>
            <person name="Park Y."/>
            <person name="Qurollo B.A."/>
            <person name="Sugar D.R."/>
            <person name="Richards G.R."/>
            <person name="Rouy Z."/>
            <person name="Slominski B."/>
            <person name="Slominski K."/>
            <person name="Snyder H."/>
            <person name="Tjaden B.C."/>
            <person name="van der Hoeven R."/>
            <person name="Welch R.D."/>
            <person name="Wheeler C."/>
            <person name="Xiang B."/>
            <person name="Barbazuk B."/>
            <person name="Gaudriault S."/>
            <person name="Goodner B."/>
            <person name="Slater S.C."/>
            <person name="Forst S."/>
            <person name="Goldman B.S."/>
            <person name="Goodrich-Blair H."/>
        </authorList>
    </citation>
    <scope>NUCLEOTIDE SEQUENCE [LARGE SCALE GENOMIC DNA]</scope>
    <source>
        <strain evidence="3">ATCC 19061 / DSM 3370 / CCUG 14189 / LMG 1036 / NCIMB 9965 / AN6</strain>
    </source>
</reference>
<sequence length="151" mass="16307">MLRPAHPPEGRSACGLRFYLPRPDPAATGCARLALRCAPLLVAVLALSAPCSPRRGLPLNKTGCHANTVLCLNVPCPRASQGHRWQALCRPHPQNGSPLPKGKRITKSGGTAHHGEKEPLYCIWCLGKKILKVHSGVFSSQAWAERVKTVL</sequence>
<organism evidence="2 3">
    <name type="scientific">Xenorhabdus nematophila (strain ATCC 19061 / DSM 3370 / CCUG 14189 / LMG 1036 / NCIMB 9965 / AN6)</name>
    <dbReference type="NCBI Taxonomy" id="406817"/>
    <lineage>
        <taxon>Bacteria</taxon>
        <taxon>Pseudomonadati</taxon>
        <taxon>Pseudomonadota</taxon>
        <taxon>Gammaproteobacteria</taxon>
        <taxon>Enterobacterales</taxon>
        <taxon>Morganellaceae</taxon>
        <taxon>Xenorhabdus</taxon>
    </lineage>
</organism>
<dbReference type="Proteomes" id="UP000008075">
    <property type="component" value="Chromosome"/>
</dbReference>
<protein>
    <submittedName>
        <fullName evidence="2">Complete genome segment 5/17 (Complete genome segment 13/17)</fullName>
    </submittedName>
</protein>
<dbReference type="STRING" id="406817.XNC1_2898"/>
<dbReference type="HOGENOM" id="CLU_1730716_0_0_6"/>
<proteinExistence type="predicted"/>
<keyword evidence="3" id="KW-1185">Reference proteome</keyword>
<dbReference type="AlphaFoldDB" id="D3VJ95"/>
<accession>D3VJ95</accession>
<feature type="region of interest" description="Disordered" evidence="1">
    <location>
        <begin position="91"/>
        <end position="113"/>
    </location>
</feature>
<evidence type="ECO:0000256" key="1">
    <source>
        <dbReference type="SAM" id="MobiDB-lite"/>
    </source>
</evidence>
<evidence type="ECO:0000313" key="3">
    <source>
        <dbReference type="Proteomes" id="UP000008075"/>
    </source>
</evidence>
<evidence type="ECO:0000313" key="2">
    <source>
        <dbReference type="EMBL" id="CBJ90952.1"/>
    </source>
</evidence>